<dbReference type="InterPro" id="IPR005674">
    <property type="entry name" value="CocE/Ser_esterase"/>
</dbReference>
<feature type="domain" description="Xaa-Pro dipeptidyl-peptidase C-terminal" evidence="2">
    <location>
        <begin position="315"/>
        <end position="549"/>
    </location>
</feature>
<dbReference type="NCBIfam" id="TIGR00976">
    <property type="entry name" value="CocE_NonD"/>
    <property type="match status" value="1"/>
</dbReference>
<dbReference type="RefSeq" id="WP_105417980.1">
    <property type="nucleotide sequence ID" value="NZ_PUIO01000030.1"/>
</dbReference>
<dbReference type="Gene3D" id="1.10.3020.10">
    <property type="entry name" value="alpha-amino acid ester hydrolase ( Helical cap domain)"/>
    <property type="match status" value="1"/>
</dbReference>
<dbReference type="InterPro" id="IPR000383">
    <property type="entry name" value="Xaa-Pro-like_dom"/>
</dbReference>
<dbReference type="PANTHER" id="PTHR43056:SF10">
    <property type="entry name" value="COCE_NOND FAMILY, PUTATIVE (AFU_ORTHOLOGUE AFUA_7G00600)-RELATED"/>
    <property type="match status" value="1"/>
</dbReference>
<dbReference type="SUPFAM" id="SSF53474">
    <property type="entry name" value="alpha/beta-Hydrolases"/>
    <property type="match status" value="1"/>
</dbReference>
<dbReference type="SMART" id="SM00939">
    <property type="entry name" value="PepX_C"/>
    <property type="match status" value="1"/>
</dbReference>
<evidence type="ECO:0000313" key="4">
    <source>
        <dbReference type="Proteomes" id="UP000239290"/>
    </source>
</evidence>
<dbReference type="InterPro" id="IPR013736">
    <property type="entry name" value="Xaa-Pro_dipept_C"/>
</dbReference>
<dbReference type="PANTHER" id="PTHR43056">
    <property type="entry name" value="PEPTIDASE S9 PROLYL OLIGOPEPTIDASE"/>
    <property type="match status" value="1"/>
</dbReference>
<keyword evidence="1" id="KW-0378">Hydrolase</keyword>
<dbReference type="InterPro" id="IPR029058">
    <property type="entry name" value="AB_hydrolase_fold"/>
</dbReference>
<comment type="caution">
    <text evidence="3">The sequence shown here is derived from an EMBL/GenBank/DDBJ whole genome shotgun (WGS) entry which is preliminary data.</text>
</comment>
<evidence type="ECO:0000256" key="1">
    <source>
        <dbReference type="ARBA" id="ARBA00022801"/>
    </source>
</evidence>
<evidence type="ECO:0000259" key="2">
    <source>
        <dbReference type="SMART" id="SM00939"/>
    </source>
</evidence>
<dbReference type="Proteomes" id="UP000239290">
    <property type="component" value="Unassembled WGS sequence"/>
</dbReference>
<accession>A0A2S8J6D6</accession>
<dbReference type="AlphaFoldDB" id="A0A2S8J6D6"/>
<reference evidence="4" key="1">
    <citation type="submission" date="2018-02" db="EMBL/GenBank/DDBJ databases">
        <title>Draft genome sequencing of Rhodococcus opacus KU647198.</title>
        <authorList>
            <person name="Zheng B.-X."/>
        </authorList>
    </citation>
    <scope>NUCLEOTIDE SEQUENCE [LARGE SCALE GENOMIC DNA]</scope>
    <source>
        <strain evidence="4">04-OD7</strain>
    </source>
</reference>
<sequence>MSQISIDLNVEVPMRDGTILRADVYRPAAPGSYPVLVQRTPYDKTGPLNILTLDTLTAVKRGYIVVQQDTRGRFDSDGEWLPWAYEQQDGYDTVVWASGLPGSNGKVGMFGGSYTGQTQWATAIAAPPGLAAIAPQITWSDPADGLMFRGGAIELGLNTWWTLAQTLPQLPKVIEDPDELLTAMATTISDYDTLATKGYWELPAAPLPALTRAGLPDIGVQRGLQNPDTTDECRVAGHHDQVSVPSLNIGGWYDVFQQGTLDNYVAMRERGVPARLVVGPWPHVNAFNFGQIGDVNFGILSEVAPGANTMTDYQLDWFENYLRDGSDTNDASAPVQLFVMGSNQWRDEEQWPLQRAVSTPLYLHGDGSASFDQPTEEQSHSDFTYDPADPVPTCGGNLVMSTQFPAGPKDQAAIESRPDVLVFSTPVLTEDLEITGKVTAELFAATDGPTTDWVVRLCDVDENGVSYNIVDGITRVTTESDHIDKADIDLWSTSIVIKAGHRLRVHVTSSNFPRWDRNPNTDTEVDDASKFRIAHQSIHHNALRPSHLILPVIPH</sequence>
<dbReference type="EMBL" id="PUIO01000030">
    <property type="protein sequence ID" value="PQP22606.1"/>
    <property type="molecule type" value="Genomic_DNA"/>
</dbReference>
<evidence type="ECO:0000313" key="3">
    <source>
        <dbReference type="EMBL" id="PQP22606.1"/>
    </source>
</evidence>
<dbReference type="SUPFAM" id="SSF49785">
    <property type="entry name" value="Galactose-binding domain-like"/>
    <property type="match status" value="1"/>
</dbReference>
<proteinExistence type="predicted"/>
<dbReference type="Pfam" id="PF02129">
    <property type="entry name" value="Peptidase_S15"/>
    <property type="match status" value="1"/>
</dbReference>
<name>A0A2S8J6D6_RHOOP</name>
<dbReference type="Gene3D" id="2.60.120.260">
    <property type="entry name" value="Galactose-binding domain-like"/>
    <property type="match status" value="1"/>
</dbReference>
<dbReference type="Pfam" id="PF08530">
    <property type="entry name" value="PepX_C"/>
    <property type="match status" value="1"/>
</dbReference>
<protein>
    <submittedName>
        <fullName evidence="3">X-Pro dipeptidyl-peptidase</fullName>
    </submittedName>
</protein>
<dbReference type="GO" id="GO:0008239">
    <property type="term" value="F:dipeptidyl-peptidase activity"/>
    <property type="evidence" value="ECO:0007669"/>
    <property type="project" value="InterPro"/>
</dbReference>
<gene>
    <name evidence="3" type="ORF">C5613_23445</name>
</gene>
<dbReference type="Gene3D" id="3.40.50.1820">
    <property type="entry name" value="alpha/beta hydrolase"/>
    <property type="match status" value="1"/>
</dbReference>
<dbReference type="InterPro" id="IPR050585">
    <property type="entry name" value="Xaa-Pro_dipeptidyl-ppase/CocE"/>
</dbReference>
<organism evidence="3 4">
    <name type="scientific">Rhodococcus opacus</name>
    <name type="common">Nocardia opaca</name>
    <dbReference type="NCBI Taxonomy" id="37919"/>
    <lineage>
        <taxon>Bacteria</taxon>
        <taxon>Bacillati</taxon>
        <taxon>Actinomycetota</taxon>
        <taxon>Actinomycetes</taxon>
        <taxon>Mycobacteriales</taxon>
        <taxon>Nocardiaceae</taxon>
        <taxon>Rhodococcus</taxon>
    </lineage>
</organism>
<dbReference type="InterPro" id="IPR008979">
    <property type="entry name" value="Galactose-bd-like_sf"/>
</dbReference>